<dbReference type="GO" id="GO:0005840">
    <property type="term" value="C:ribosome"/>
    <property type="evidence" value="ECO:0007669"/>
    <property type="project" value="UniProtKB-KW"/>
</dbReference>
<evidence type="ECO:0000256" key="2">
    <source>
        <dbReference type="ARBA" id="ARBA00022980"/>
    </source>
</evidence>
<name>A0A0G0UTB7_9BACT</name>
<dbReference type="GO" id="GO:0019843">
    <property type="term" value="F:rRNA binding"/>
    <property type="evidence" value="ECO:0007669"/>
    <property type="project" value="UniProtKB-UniRule"/>
</dbReference>
<comment type="caution">
    <text evidence="7">The sequence shown here is derived from an EMBL/GenBank/DDBJ whole genome shotgun (WGS) entry which is preliminary data.</text>
</comment>
<keyword evidence="5" id="KW-0699">rRNA-binding</keyword>
<dbReference type="GO" id="GO:1990904">
    <property type="term" value="C:ribonucleoprotein complex"/>
    <property type="evidence" value="ECO:0007669"/>
    <property type="project" value="UniProtKB-KW"/>
</dbReference>
<organism evidence="7 8">
    <name type="scientific">Candidatus Woesebacteria bacterium GW2011_GWA1_41_13b</name>
    <dbReference type="NCBI Taxonomy" id="1618555"/>
    <lineage>
        <taxon>Bacteria</taxon>
        <taxon>Candidatus Woeseibacteriota</taxon>
    </lineage>
</organism>
<dbReference type="InterPro" id="IPR005824">
    <property type="entry name" value="KOW"/>
</dbReference>
<sequence>MKLLKGDKIVVTAGKDRGREGTVEKVFVSSQVILVPGLNQYKRHTKKRSDKQPGEIVTLSRPLPVGNIALVCPKCKLPTRVGYRLLNDKKVRVCRKCDQEIDTKVKTKPKTKK</sequence>
<dbReference type="Pfam" id="PF17136">
    <property type="entry name" value="ribosomal_L24"/>
    <property type="match status" value="1"/>
</dbReference>
<dbReference type="GO" id="GO:0003735">
    <property type="term" value="F:structural constituent of ribosome"/>
    <property type="evidence" value="ECO:0007669"/>
    <property type="project" value="InterPro"/>
</dbReference>
<reference evidence="7 8" key="1">
    <citation type="journal article" date="2015" name="Nature">
        <title>rRNA introns, odd ribosomes, and small enigmatic genomes across a large radiation of phyla.</title>
        <authorList>
            <person name="Brown C.T."/>
            <person name="Hug L.A."/>
            <person name="Thomas B.C."/>
            <person name="Sharon I."/>
            <person name="Castelle C.J."/>
            <person name="Singh A."/>
            <person name="Wilkins M.J."/>
            <person name="Williams K.H."/>
            <person name="Banfield J.F."/>
        </authorList>
    </citation>
    <scope>NUCLEOTIDE SEQUENCE [LARGE SCALE GENOMIC DNA]</scope>
</reference>
<comment type="similarity">
    <text evidence="1 5">Belongs to the universal ribosomal protein uL24 family.</text>
</comment>
<comment type="function">
    <text evidence="5">One of two assembly initiator proteins, it binds directly to the 5'-end of the 23S rRNA, where it nucleates assembly of the 50S subunit.</text>
</comment>
<dbReference type="PANTHER" id="PTHR12903">
    <property type="entry name" value="MITOCHONDRIAL RIBOSOMAL PROTEIN L24"/>
    <property type="match status" value="1"/>
</dbReference>
<dbReference type="HAMAP" id="MF_01326_B">
    <property type="entry name" value="Ribosomal_uL24_B"/>
    <property type="match status" value="1"/>
</dbReference>
<evidence type="ECO:0000256" key="3">
    <source>
        <dbReference type="ARBA" id="ARBA00023274"/>
    </source>
</evidence>
<dbReference type="SMART" id="SM00739">
    <property type="entry name" value="KOW"/>
    <property type="match status" value="1"/>
</dbReference>
<dbReference type="Proteomes" id="UP000034676">
    <property type="component" value="Unassembled WGS sequence"/>
</dbReference>
<comment type="subunit">
    <text evidence="5">Part of the 50S ribosomal subunit.</text>
</comment>
<dbReference type="EMBL" id="LCAO01000006">
    <property type="protein sequence ID" value="KKR92004.1"/>
    <property type="molecule type" value="Genomic_DNA"/>
</dbReference>
<dbReference type="Gene3D" id="2.30.30.30">
    <property type="match status" value="1"/>
</dbReference>
<evidence type="ECO:0000313" key="8">
    <source>
        <dbReference type="Proteomes" id="UP000034676"/>
    </source>
</evidence>
<dbReference type="InterPro" id="IPR057264">
    <property type="entry name" value="Ribosomal_uL24_C"/>
</dbReference>
<evidence type="ECO:0000259" key="6">
    <source>
        <dbReference type="SMART" id="SM00739"/>
    </source>
</evidence>
<dbReference type="InterPro" id="IPR003256">
    <property type="entry name" value="Ribosomal_uL24"/>
</dbReference>
<evidence type="ECO:0000256" key="4">
    <source>
        <dbReference type="ARBA" id="ARBA00035206"/>
    </source>
</evidence>
<dbReference type="SUPFAM" id="SSF50104">
    <property type="entry name" value="Translation proteins SH3-like domain"/>
    <property type="match status" value="1"/>
</dbReference>
<dbReference type="GO" id="GO:0006412">
    <property type="term" value="P:translation"/>
    <property type="evidence" value="ECO:0007669"/>
    <property type="project" value="UniProtKB-UniRule"/>
</dbReference>
<dbReference type="InterPro" id="IPR014722">
    <property type="entry name" value="Rib_uL2_dom2"/>
</dbReference>
<dbReference type="NCBIfam" id="TIGR01079">
    <property type="entry name" value="rplX_bact"/>
    <property type="match status" value="1"/>
</dbReference>
<gene>
    <name evidence="5" type="primary">rplX</name>
    <name evidence="7" type="ORF">UU42_C0006G0043</name>
</gene>
<evidence type="ECO:0000313" key="7">
    <source>
        <dbReference type="EMBL" id="KKR92004.1"/>
    </source>
</evidence>
<dbReference type="CDD" id="cd06089">
    <property type="entry name" value="KOW_RPL26"/>
    <property type="match status" value="1"/>
</dbReference>
<keyword evidence="3 5" id="KW-0687">Ribonucleoprotein</keyword>
<dbReference type="AlphaFoldDB" id="A0A0G0UTB7"/>
<evidence type="ECO:0000256" key="1">
    <source>
        <dbReference type="ARBA" id="ARBA00010618"/>
    </source>
</evidence>
<keyword evidence="2 5" id="KW-0689">Ribosomal protein</keyword>
<dbReference type="InterPro" id="IPR008991">
    <property type="entry name" value="Translation_prot_SH3-like_sf"/>
</dbReference>
<accession>A0A0G0UTB7</accession>
<proteinExistence type="inferred from homology"/>
<comment type="function">
    <text evidence="5">One of the proteins that surrounds the polypeptide exit tunnel on the outside of the subunit.</text>
</comment>
<protein>
    <recommendedName>
        <fullName evidence="4 5">Large ribosomal subunit protein uL24</fullName>
    </recommendedName>
</protein>
<dbReference type="Pfam" id="PF00467">
    <property type="entry name" value="KOW"/>
    <property type="match status" value="1"/>
</dbReference>
<feature type="domain" description="KOW" evidence="6">
    <location>
        <begin position="2"/>
        <end position="29"/>
    </location>
</feature>
<evidence type="ECO:0000256" key="5">
    <source>
        <dbReference type="HAMAP-Rule" id="MF_01326"/>
    </source>
</evidence>
<keyword evidence="5" id="KW-0694">RNA-binding</keyword>
<dbReference type="InterPro" id="IPR041988">
    <property type="entry name" value="Ribosomal_uL24_KOW"/>
</dbReference>